<dbReference type="PANTHER" id="PTHR46481:SF10">
    <property type="entry name" value="ZINC FINGER BED DOMAIN-CONTAINING PROTEIN 39"/>
    <property type="match status" value="1"/>
</dbReference>
<dbReference type="Pfam" id="PF02892">
    <property type="entry name" value="zf-BED"/>
    <property type="match status" value="1"/>
</dbReference>
<dbReference type="PANTHER" id="PTHR46481">
    <property type="entry name" value="ZINC FINGER BED DOMAIN-CONTAINING PROTEIN 4"/>
    <property type="match status" value="1"/>
</dbReference>
<keyword evidence="8" id="KW-0539">Nucleus</keyword>
<organism evidence="12">
    <name type="scientific">Lepeophtheirus salmonis</name>
    <name type="common">Salmon louse</name>
    <name type="synonym">Caligus salmonis</name>
    <dbReference type="NCBI Taxonomy" id="72036"/>
    <lineage>
        <taxon>Eukaryota</taxon>
        <taxon>Metazoa</taxon>
        <taxon>Ecdysozoa</taxon>
        <taxon>Arthropoda</taxon>
        <taxon>Crustacea</taxon>
        <taxon>Multicrustacea</taxon>
        <taxon>Hexanauplia</taxon>
        <taxon>Copepoda</taxon>
        <taxon>Siphonostomatoida</taxon>
        <taxon>Caligidae</taxon>
        <taxon>Lepeophtheirus</taxon>
    </lineage>
</organism>
<proteinExistence type="predicted"/>
<dbReference type="OrthoDB" id="6380494at2759"/>
<evidence type="ECO:0000256" key="7">
    <source>
        <dbReference type="ARBA" id="ARBA00023163"/>
    </source>
</evidence>
<keyword evidence="4" id="KW-0862">Zinc</keyword>
<dbReference type="AlphaFoldDB" id="A0A0K2UYR9"/>
<dbReference type="GO" id="GO:0046983">
    <property type="term" value="F:protein dimerization activity"/>
    <property type="evidence" value="ECO:0007669"/>
    <property type="project" value="InterPro"/>
</dbReference>
<dbReference type="SUPFAM" id="SSF57667">
    <property type="entry name" value="beta-beta-alpha zinc fingers"/>
    <property type="match status" value="1"/>
</dbReference>
<dbReference type="GO" id="GO:0009791">
    <property type="term" value="P:post-embryonic development"/>
    <property type="evidence" value="ECO:0007669"/>
    <property type="project" value="UniProtKB-ARBA"/>
</dbReference>
<dbReference type="InterPro" id="IPR052035">
    <property type="entry name" value="ZnF_BED_domain_contain"/>
</dbReference>
<name>A0A0K2UYR9_LEPSM</name>
<keyword evidence="5" id="KW-0805">Transcription regulation</keyword>
<feature type="non-terminal residue" evidence="12">
    <location>
        <position position="1"/>
    </location>
</feature>
<evidence type="ECO:0000313" key="12">
    <source>
        <dbReference type="EMBL" id="CDW43414.1"/>
    </source>
</evidence>
<evidence type="ECO:0000256" key="8">
    <source>
        <dbReference type="ARBA" id="ARBA00023242"/>
    </source>
</evidence>
<feature type="compositionally biased region" description="Low complexity" evidence="10">
    <location>
        <begin position="65"/>
        <end position="81"/>
    </location>
</feature>
<keyword evidence="7" id="KW-0804">Transcription</keyword>
<evidence type="ECO:0000256" key="4">
    <source>
        <dbReference type="ARBA" id="ARBA00022833"/>
    </source>
</evidence>
<dbReference type="PROSITE" id="PS50808">
    <property type="entry name" value="ZF_BED"/>
    <property type="match status" value="1"/>
</dbReference>
<dbReference type="SUPFAM" id="SSF140996">
    <property type="entry name" value="Hermes dimerisation domain"/>
    <property type="match status" value="1"/>
</dbReference>
<evidence type="ECO:0000259" key="11">
    <source>
        <dbReference type="PROSITE" id="PS50808"/>
    </source>
</evidence>
<reference evidence="12" key="1">
    <citation type="submission" date="2014-05" db="EMBL/GenBank/DDBJ databases">
        <authorList>
            <person name="Chronopoulou M."/>
        </authorList>
    </citation>
    <scope>NUCLEOTIDE SEQUENCE</scope>
    <source>
        <tissue evidence="12">Whole organism</tissue>
    </source>
</reference>
<dbReference type="InterPro" id="IPR003656">
    <property type="entry name" value="Znf_BED"/>
</dbReference>
<evidence type="ECO:0000256" key="2">
    <source>
        <dbReference type="ARBA" id="ARBA00022723"/>
    </source>
</evidence>
<feature type="domain" description="BED-type" evidence="11">
    <location>
        <begin position="2"/>
        <end position="47"/>
    </location>
</feature>
<keyword evidence="2" id="KW-0479">Metal-binding</keyword>
<dbReference type="GO" id="GO:0003677">
    <property type="term" value="F:DNA binding"/>
    <property type="evidence" value="ECO:0007669"/>
    <property type="project" value="UniProtKB-KW"/>
</dbReference>
<evidence type="ECO:0000256" key="9">
    <source>
        <dbReference type="PROSITE-ProRule" id="PRU00027"/>
    </source>
</evidence>
<dbReference type="InterPro" id="IPR008906">
    <property type="entry name" value="HATC_C_dom"/>
</dbReference>
<evidence type="ECO:0000256" key="6">
    <source>
        <dbReference type="ARBA" id="ARBA00023125"/>
    </source>
</evidence>
<protein>
    <submittedName>
        <fullName evidence="12">Zinc finger BED domaincontaining protein 1like [Acyrthosiphon pisum]</fullName>
    </submittedName>
</protein>
<evidence type="ECO:0000256" key="1">
    <source>
        <dbReference type="ARBA" id="ARBA00004123"/>
    </source>
</evidence>
<evidence type="ECO:0000256" key="5">
    <source>
        <dbReference type="ARBA" id="ARBA00023015"/>
    </source>
</evidence>
<evidence type="ECO:0000256" key="10">
    <source>
        <dbReference type="SAM" id="MobiDB-lite"/>
    </source>
</evidence>
<dbReference type="InterPro" id="IPR036236">
    <property type="entry name" value="Znf_C2H2_sf"/>
</dbReference>
<dbReference type="SMART" id="SM00614">
    <property type="entry name" value="ZnF_BED"/>
    <property type="match status" value="1"/>
</dbReference>
<sequence length="623" mass="70463">FRKKSAIWTIFKNPSPTSALCTICKAKLSIKGGFTANLHRHLRSKHPTIRILKVRNGSTAAITTSVKSDSPLSSPQSESVDATVPPPILTETQKDVGSTRRAIIGEETTALKAIDPSTQRATDEMLALMIAKDLHPYSIVEETGFRRFTKMLNPTYVLPTSKTLSNSIVPDLYREILGKMRERVKKAEKVCLTTDYWTSTSFVSVTCYFIDNYKMVSVLLKCFEIKERHTADHVSEQLLRVARDWEIEEKVVACVSNNASIIDKAIEIIGWPHFFCFAHTLNLIVSNGLAEIKSTIDKVRSIVEYVRRSTVVTDKLKVTQRKMGLRESCLKQDCSTSWNSTFYMLQLFLENKDAIVTTLALTNSKVDVLTEHEFEEMNQACEVLKPFEEVTTEIIGERYVTASKVILLAIGLQKMTSNIQGKITLTANVDKLVNTIKDEMSHRFYKIKSHYLLTESAALDPRFKRKAFERREDADMVYQQLIDKAENVLLPNEVLVKTEPSTSGSQGESSSTEKSSFWKAFDEEVAELETSSRDASSDAILEVRAFVAETLISRTSDPLLWWESRRSIYPRLDKLMKKRLCIIATSVLKEGVFSKMGQIISERRNCLSPTEVSQLVFLNTNLD</sequence>
<keyword evidence="3 9" id="KW-0863">Zinc-finger</keyword>
<dbReference type="SUPFAM" id="SSF53098">
    <property type="entry name" value="Ribonuclease H-like"/>
    <property type="match status" value="1"/>
</dbReference>
<dbReference type="GO" id="GO:0005634">
    <property type="term" value="C:nucleus"/>
    <property type="evidence" value="ECO:0007669"/>
    <property type="project" value="UniProtKB-SubCell"/>
</dbReference>
<keyword evidence="6" id="KW-0238">DNA-binding</keyword>
<evidence type="ECO:0000256" key="3">
    <source>
        <dbReference type="ARBA" id="ARBA00022771"/>
    </source>
</evidence>
<dbReference type="GO" id="GO:0008270">
    <property type="term" value="F:zinc ion binding"/>
    <property type="evidence" value="ECO:0007669"/>
    <property type="project" value="UniProtKB-KW"/>
</dbReference>
<feature type="region of interest" description="Disordered" evidence="10">
    <location>
        <begin position="65"/>
        <end position="91"/>
    </location>
</feature>
<comment type="subcellular location">
    <subcellularLocation>
        <location evidence="1">Nucleus</location>
    </subcellularLocation>
</comment>
<dbReference type="Pfam" id="PF05699">
    <property type="entry name" value="Dimer_Tnp_hAT"/>
    <property type="match status" value="1"/>
</dbReference>
<accession>A0A0K2UYR9</accession>
<dbReference type="InterPro" id="IPR012337">
    <property type="entry name" value="RNaseH-like_sf"/>
</dbReference>
<dbReference type="EMBL" id="HACA01026053">
    <property type="protein sequence ID" value="CDW43414.1"/>
    <property type="molecule type" value="Transcribed_RNA"/>
</dbReference>